<dbReference type="NCBIfam" id="TIGR01509">
    <property type="entry name" value="HAD-SF-IA-v3"/>
    <property type="match status" value="1"/>
</dbReference>
<dbReference type="GO" id="GO:0008967">
    <property type="term" value="F:phosphoglycolate phosphatase activity"/>
    <property type="evidence" value="ECO:0007669"/>
    <property type="project" value="UniProtKB-EC"/>
</dbReference>
<comment type="similarity">
    <text evidence="3">Belongs to the HAD-like hydrolase superfamily. CbbY/CbbZ/Gph/YieH family.</text>
</comment>
<protein>
    <recommendedName>
        <fullName evidence="4">phosphoglycolate phosphatase</fullName>
        <ecNumber evidence="4">3.1.3.18</ecNumber>
    </recommendedName>
</protein>
<dbReference type="PANTHER" id="PTHR43434">
    <property type="entry name" value="PHOSPHOGLYCOLATE PHOSPHATASE"/>
    <property type="match status" value="1"/>
</dbReference>
<name>A0A074JZY1_9RHOB</name>
<dbReference type="Proteomes" id="UP000027471">
    <property type="component" value="Unassembled WGS sequence"/>
</dbReference>
<accession>A0A074JZY1</accession>
<evidence type="ECO:0000256" key="4">
    <source>
        <dbReference type="ARBA" id="ARBA00013078"/>
    </source>
</evidence>
<evidence type="ECO:0000256" key="3">
    <source>
        <dbReference type="ARBA" id="ARBA00006171"/>
    </source>
</evidence>
<dbReference type="InterPro" id="IPR050155">
    <property type="entry name" value="HAD-like_hydrolase_sf"/>
</dbReference>
<dbReference type="Pfam" id="PF00702">
    <property type="entry name" value="Hydrolase"/>
    <property type="match status" value="1"/>
</dbReference>
<dbReference type="EC" id="3.1.3.18" evidence="4"/>
<comment type="caution">
    <text evidence="5">The sequence shown here is derived from an EMBL/GenBank/DDBJ whole genome shotgun (WGS) entry which is preliminary data.</text>
</comment>
<dbReference type="InterPro" id="IPR023198">
    <property type="entry name" value="PGP-like_dom2"/>
</dbReference>
<dbReference type="eggNOG" id="COG0546">
    <property type="taxonomic scope" value="Bacteria"/>
</dbReference>
<dbReference type="AlphaFoldDB" id="A0A074JZY1"/>
<dbReference type="GO" id="GO:0005829">
    <property type="term" value="C:cytosol"/>
    <property type="evidence" value="ECO:0007669"/>
    <property type="project" value="TreeGrafter"/>
</dbReference>
<keyword evidence="6" id="KW-1185">Reference proteome</keyword>
<evidence type="ECO:0000313" key="5">
    <source>
        <dbReference type="EMBL" id="KEO61500.1"/>
    </source>
</evidence>
<reference evidence="5 6" key="1">
    <citation type="journal article" date="2015" name="Antonie Van Leeuwenhoek">
        <title>Thioclava indica sp. nov., isolated from surface seawater of the Indian Ocean.</title>
        <authorList>
            <person name="Liu Y."/>
            <person name="Lai Q."/>
            <person name="Du J."/>
            <person name="Xu H."/>
            <person name="Jiang L."/>
            <person name="Shao Z."/>
        </authorList>
    </citation>
    <scope>NUCLEOTIDE SEQUENCE [LARGE SCALE GENOMIC DNA]</scope>
    <source>
        <strain evidence="5 6">DT23-4</strain>
    </source>
</reference>
<dbReference type="PANTHER" id="PTHR43434:SF1">
    <property type="entry name" value="PHOSPHOGLYCOLATE PHOSPHATASE"/>
    <property type="match status" value="1"/>
</dbReference>
<dbReference type="SFLD" id="SFLDS00003">
    <property type="entry name" value="Haloacid_Dehalogenase"/>
    <property type="match status" value="1"/>
</dbReference>
<proteinExistence type="inferred from homology"/>
<sequence length="224" mass="23771">MRTVVFDLDGTLADTSGDLIAAANACFVARGHRDVLNAGQDALIAFHGGRAMLKAGYERLGLEQAEVEARIEDDYQPLLAHYGANIDRHTLLYPGAVEAVKTLRGQGFATAICTNKPEGLARELVARLDIADLFDALIGADTLPVRKPAPDPYLAAVAQAGGAVKRSLLVGDTNTDRETARAVGVPCILVTFGPEGRAIERLSPEALLDHYDTLPALVAQMLGD</sequence>
<gene>
    <name evidence="5" type="ORF">DT23_00610</name>
</gene>
<evidence type="ECO:0000256" key="1">
    <source>
        <dbReference type="ARBA" id="ARBA00000830"/>
    </source>
</evidence>
<dbReference type="GO" id="GO:0006281">
    <property type="term" value="P:DNA repair"/>
    <property type="evidence" value="ECO:0007669"/>
    <property type="project" value="TreeGrafter"/>
</dbReference>
<dbReference type="OrthoDB" id="9793014at2"/>
<evidence type="ECO:0000313" key="6">
    <source>
        <dbReference type="Proteomes" id="UP000027471"/>
    </source>
</evidence>
<comment type="catalytic activity">
    <reaction evidence="1">
        <text>2-phosphoglycolate + H2O = glycolate + phosphate</text>
        <dbReference type="Rhea" id="RHEA:14369"/>
        <dbReference type="ChEBI" id="CHEBI:15377"/>
        <dbReference type="ChEBI" id="CHEBI:29805"/>
        <dbReference type="ChEBI" id="CHEBI:43474"/>
        <dbReference type="ChEBI" id="CHEBI:58033"/>
        <dbReference type="EC" id="3.1.3.18"/>
    </reaction>
</comment>
<comment type="pathway">
    <text evidence="2">Organic acid metabolism; glycolate biosynthesis; glycolate from 2-phosphoglycolate: step 1/1.</text>
</comment>
<dbReference type="STRING" id="1353528.DT23_00610"/>
<dbReference type="EMBL" id="AUNB01000001">
    <property type="protein sequence ID" value="KEO61500.1"/>
    <property type="molecule type" value="Genomic_DNA"/>
</dbReference>
<dbReference type="SUPFAM" id="SSF56784">
    <property type="entry name" value="HAD-like"/>
    <property type="match status" value="1"/>
</dbReference>
<dbReference type="NCBIfam" id="TIGR01549">
    <property type="entry name" value="HAD-SF-IA-v1"/>
    <property type="match status" value="1"/>
</dbReference>
<dbReference type="InterPro" id="IPR006439">
    <property type="entry name" value="HAD-SF_hydro_IA"/>
</dbReference>
<organism evidence="5 6">
    <name type="scientific">Thioclava indica</name>
    <dbReference type="NCBI Taxonomy" id="1353528"/>
    <lineage>
        <taxon>Bacteria</taxon>
        <taxon>Pseudomonadati</taxon>
        <taxon>Pseudomonadota</taxon>
        <taxon>Alphaproteobacteria</taxon>
        <taxon>Rhodobacterales</taxon>
        <taxon>Paracoccaceae</taxon>
        <taxon>Thioclava</taxon>
    </lineage>
</organism>
<dbReference type="PRINTS" id="PR00413">
    <property type="entry name" value="HADHALOGNASE"/>
</dbReference>
<dbReference type="Gene3D" id="3.40.50.1000">
    <property type="entry name" value="HAD superfamily/HAD-like"/>
    <property type="match status" value="1"/>
</dbReference>
<dbReference type="RefSeq" id="WP_038127156.1">
    <property type="nucleotide sequence ID" value="NZ_AUNB01000001.1"/>
</dbReference>
<dbReference type="InterPro" id="IPR023214">
    <property type="entry name" value="HAD_sf"/>
</dbReference>
<dbReference type="Gene3D" id="1.10.150.240">
    <property type="entry name" value="Putative phosphatase, domain 2"/>
    <property type="match status" value="1"/>
</dbReference>
<dbReference type="SFLD" id="SFLDG01129">
    <property type="entry name" value="C1.5:_HAD__Beta-PGM__Phosphata"/>
    <property type="match status" value="1"/>
</dbReference>
<dbReference type="InterPro" id="IPR036412">
    <property type="entry name" value="HAD-like_sf"/>
</dbReference>
<evidence type="ECO:0000256" key="2">
    <source>
        <dbReference type="ARBA" id="ARBA00004818"/>
    </source>
</evidence>